<reference evidence="1 2" key="1">
    <citation type="submission" date="2018-12" db="EMBL/GenBank/DDBJ databases">
        <title>The Genome Submission of two Enterobacter spp. strains.</title>
        <authorList>
            <person name="Wu W."/>
            <person name="Wei L."/>
            <person name="Feng Y."/>
            <person name="Zong Z."/>
        </authorList>
    </citation>
    <scope>NUCLEOTIDE SEQUENCE [LARGE SCALE GENOMIC DNA]</scope>
    <source>
        <strain evidence="1 2">WCHEHu045002</strain>
    </source>
</reference>
<organism evidence="1 2">
    <name type="scientific">Enterobacter huaxiensis</name>
    <dbReference type="NCBI Taxonomy" id="2494702"/>
    <lineage>
        <taxon>Bacteria</taxon>
        <taxon>Pseudomonadati</taxon>
        <taxon>Pseudomonadota</taxon>
        <taxon>Gammaproteobacteria</taxon>
        <taxon>Enterobacterales</taxon>
        <taxon>Enterobacteriaceae</taxon>
        <taxon>Enterobacter</taxon>
    </lineage>
</organism>
<sequence length="71" mass="7675">MQTIYQTRDGDVLDAVCATHYGTENLSYIVTQVLEANPGLADVGAVYPSGLFITLPDLAPPVEDSVFSLWD</sequence>
<evidence type="ECO:0000313" key="2">
    <source>
        <dbReference type="Proteomes" id="UP000276389"/>
    </source>
</evidence>
<proteinExistence type="predicted"/>
<name>A0A3R9NLK8_9ENTR</name>
<dbReference type="InterPro" id="IPR008861">
    <property type="entry name" value="GpX-like"/>
</dbReference>
<accession>A0A3R9NLK8</accession>
<dbReference type="Proteomes" id="UP000276389">
    <property type="component" value="Unassembled WGS sequence"/>
</dbReference>
<dbReference type="RefSeq" id="WP_125913999.1">
    <property type="nucleotide sequence ID" value="NZ_RWHU01000002.1"/>
</dbReference>
<evidence type="ECO:0000313" key="1">
    <source>
        <dbReference type="EMBL" id="RSK69419.1"/>
    </source>
</evidence>
<protein>
    <submittedName>
        <fullName evidence="1">Phage tail protein</fullName>
    </submittedName>
</protein>
<dbReference type="EMBL" id="RWHU01000002">
    <property type="protein sequence ID" value="RSK69419.1"/>
    <property type="molecule type" value="Genomic_DNA"/>
</dbReference>
<dbReference type="Pfam" id="PF05489">
    <property type="entry name" value="Phage_tail_X"/>
    <property type="match status" value="1"/>
</dbReference>
<dbReference type="AlphaFoldDB" id="A0A3R9NLK8"/>
<comment type="caution">
    <text evidence="1">The sequence shown here is derived from an EMBL/GenBank/DDBJ whole genome shotgun (WGS) entry which is preliminary data.</text>
</comment>
<gene>
    <name evidence="1" type="ORF">EJE24_06395</name>
</gene>